<accession>A0A382JHY0</accession>
<reference evidence="1" key="1">
    <citation type="submission" date="2018-05" db="EMBL/GenBank/DDBJ databases">
        <authorList>
            <person name="Lanie J.A."/>
            <person name="Ng W.-L."/>
            <person name="Kazmierczak K.M."/>
            <person name="Andrzejewski T.M."/>
            <person name="Davidsen T.M."/>
            <person name="Wayne K.J."/>
            <person name="Tettelin H."/>
            <person name="Glass J.I."/>
            <person name="Rusch D."/>
            <person name="Podicherti R."/>
            <person name="Tsui H.-C.T."/>
            <person name="Winkler M.E."/>
        </authorList>
    </citation>
    <scope>NUCLEOTIDE SEQUENCE</scope>
</reference>
<gene>
    <name evidence="1" type="ORF">METZ01_LOCUS263826</name>
</gene>
<proteinExistence type="predicted"/>
<dbReference type="AlphaFoldDB" id="A0A382JHY0"/>
<name>A0A382JHY0_9ZZZZ</name>
<dbReference type="EMBL" id="UINC01074102">
    <property type="protein sequence ID" value="SVC10972.1"/>
    <property type="molecule type" value="Genomic_DNA"/>
</dbReference>
<organism evidence="1">
    <name type="scientific">marine metagenome</name>
    <dbReference type="NCBI Taxonomy" id="408172"/>
    <lineage>
        <taxon>unclassified sequences</taxon>
        <taxon>metagenomes</taxon>
        <taxon>ecological metagenomes</taxon>
    </lineage>
</organism>
<sequence length="73" mass="8413">MSEENEQTILVRMHGLLGESEGALLELEVENLEEGTEFDHDSVAYQVTRTILEDVEHPIVYVMVLDIYTQEFD</sequence>
<protein>
    <submittedName>
        <fullName evidence="1">Uncharacterized protein</fullName>
    </submittedName>
</protein>
<evidence type="ECO:0000313" key="1">
    <source>
        <dbReference type="EMBL" id="SVC10972.1"/>
    </source>
</evidence>